<name>A0A174ELB5_9FIRM</name>
<accession>A0A174ELB5</accession>
<reference evidence="4 5" key="1">
    <citation type="submission" date="2015-09" db="EMBL/GenBank/DDBJ databases">
        <authorList>
            <consortium name="Pathogen Informatics"/>
        </authorList>
    </citation>
    <scope>NUCLEOTIDE SEQUENCE [LARGE SCALE GENOMIC DNA]</scope>
    <source>
        <strain evidence="4 5">2789STDY5608849</strain>
    </source>
</reference>
<dbReference type="PANTHER" id="PTHR34220:SF7">
    <property type="entry name" value="SENSOR HISTIDINE KINASE YPDA"/>
    <property type="match status" value="1"/>
</dbReference>
<sequence length="580" mass="67067">MRISKQTKKTTLAQQGRYLLICLLSMLLLFLAGSVLILNRTQRQVYEQLEEISKLYTDELDNRFFRISRNLFSTVMDGSNPDSAFWKYMDLMEKDQYEEYVITQLRRNYVSAAWDFGTDYNVFLYTQKDDSLYQLSISSDGLYAVDPYLQEALKRRIKSLSQQAYAVKKKWTVMCQGDDIYMLKVAQSQGVGLGCYVNLKTILEPFSELSLGKSGYVSLVDQNGKSIGILTEKGIVTDDSKIDTDNYTFRQELSQAPFEIRIKISWTGVLNLMTGSVFALLGVAFLMVIAGSLLLFHLESKILRPVGMFAENLQKYDNGDLTYQMSEGNLVELEQIDDKFRNMIHQIRRLKITLYEQELQKQKIEMDYLKIQIRPHFYMNCLNFIYSMIDFGQYDHAKSMSRITSDYLAYIFRNTSEMVPVTAETNHCENYLKILLLRYPEKFTYYFEVHEEVENAVIFPFLIQVFVENAAKHALTLEKVPLISVTVYPEDRGDEKYVNIYISDTGNGFPEETLQRLKAGEDISEHGKHIGIENCLKRFHYYYGDSGEIHFDNSPLGGAIVDIHIPYRTGGEEHETIARG</sequence>
<dbReference type="EMBL" id="CYYV01000008">
    <property type="protein sequence ID" value="CUO38401.1"/>
    <property type="molecule type" value="Genomic_DNA"/>
</dbReference>
<evidence type="ECO:0000313" key="4">
    <source>
        <dbReference type="EMBL" id="CUO38401.1"/>
    </source>
</evidence>
<evidence type="ECO:0000313" key="5">
    <source>
        <dbReference type="Proteomes" id="UP000095706"/>
    </source>
</evidence>
<dbReference type="InterPro" id="IPR036890">
    <property type="entry name" value="HATPase_C_sf"/>
</dbReference>
<dbReference type="Gene3D" id="3.30.565.10">
    <property type="entry name" value="Histidine kinase-like ATPase, C-terminal domain"/>
    <property type="match status" value="1"/>
</dbReference>
<organism evidence="4 5">
    <name type="scientific">Fusicatenibacter saccharivorans</name>
    <dbReference type="NCBI Taxonomy" id="1150298"/>
    <lineage>
        <taxon>Bacteria</taxon>
        <taxon>Bacillati</taxon>
        <taxon>Bacillota</taxon>
        <taxon>Clostridia</taxon>
        <taxon>Lachnospirales</taxon>
        <taxon>Lachnospiraceae</taxon>
        <taxon>Fusicatenibacter</taxon>
    </lineage>
</organism>
<feature type="domain" description="Histidine kinase/HSP90-like ATPase" evidence="2">
    <location>
        <begin position="463"/>
        <end position="568"/>
    </location>
</feature>
<dbReference type="Gene3D" id="6.10.340.10">
    <property type="match status" value="1"/>
</dbReference>
<dbReference type="Pfam" id="PF06580">
    <property type="entry name" value="His_kinase"/>
    <property type="match status" value="1"/>
</dbReference>
<dbReference type="RefSeq" id="WP_055227869.1">
    <property type="nucleotide sequence ID" value="NZ_CYYV01000008.1"/>
</dbReference>
<keyword evidence="1" id="KW-1133">Transmembrane helix</keyword>
<dbReference type="PANTHER" id="PTHR34220">
    <property type="entry name" value="SENSOR HISTIDINE KINASE YPDA"/>
    <property type="match status" value="1"/>
</dbReference>
<feature type="domain" description="Signal transduction histidine kinase internal region" evidence="3">
    <location>
        <begin position="365"/>
        <end position="443"/>
    </location>
</feature>
<keyword evidence="1" id="KW-0472">Membrane</keyword>
<evidence type="ECO:0000259" key="2">
    <source>
        <dbReference type="Pfam" id="PF02518"/>
    </source>
</evidence>
<protein>
    <submittedName>
        <fullName evidence="4">Inner membrane protein ypdA</fullName>
    </submittedName>
</protein>
<dbReference type="SUPFAM" id="SSF55874">
    <property type="entry name" value="ATPase domain of HSP90 chaperone/DNA topoisomerase II/histidine kinase"/>
    <property type="match status" value="1"/>
</dbReference>
<dbReference type="Pfam" id="PF02518">
    <property type="entry name" value="HATPase_c"/>
    <property type="match status" value="1"/>
</dbReference>
<gene>
    <name evidence="4" type="primary">ypdA_2</name>
    <name evidence="4" type="ORF">ERS852406_01854</name>
</gene>
<dbReference type="GO" id="GO:0016020">
    <property type="term" value="C:membrane"/>
    <property type="evidence" value="ECO:0007669"/>
    <property type="project" value="InterPro"/>
</dbReference>
<evidence type="ECO:0000256" key="1">
    <source>
        <dbReference type="SAM" id="Phobius"/>
    </source>
</evidence>
<dbReference type="InterPro" id="IPR010559">
    <property type="entry name" value="Sig_transdc_His_kin_internal"/>
</dbReference>
<dbReference type="InterPro" id="IPR050640">
    <property type="entry name" value="Bact_2-comp_sensor_kinase"/>
</dbReference>
<feature type="transmembrane region" description="Helical" evidence="1">
    <location>
        <begin position="18"/>
        <end position="38"/>
    </location>
</feature>
<feature type="transmembrane region" description="Helical" evidence="1">
    <location>
        <begin position="269"/>
        <end position="296"/>
    </location>
</feature>
<dbReference type="Proteomes" id="UP000095706">
    <property type="component" value="Unassembled WGS sequence"/>
</dbReference>
<dbReference type="AlphaFoldDB" id="A0A174ELB5"/>
<keyword evidence="1" id="KW-0812">Transmembrane</keyword>
<evidence type="ECO:0000259" key="3">
    <source>
        <dbReference type="Pfam" id="PF06580"/>
    </source>
</evidence>
<dbReference type="InterPro" id="IPR003594">
    <property type="entry name" value="HATPase_dom"/>
</dbReference>
<proteinExistence type="predicted"/>
<dbReference type="GO" id="GO:0000155">
    <property type="term" value="F:phosphorelay sensor kinase activity"/>
    <property type="evidence" value="ECO:0007669"/>
    <property type="project" value="InterPro"/>
</dbReference>